<dbReference type="HOGENOM" id="CLU_1041583_0_0_4"/>
<evidence type="ECO:0000313" key="2">
    <source>
        <dbReference type="EMBL" id="ABD71691.1"/>
    </source>
</evidence>
<sequence>MSTPTIYLDGVGVFGPGLAGWAQTCEVLAGRQPYAAAPTALPAVEKLPPAERRRVGMPVKLSMAIGLEAARHAGADLANLATVFSSTEADCDNSHAILEALASSDRALSPTRFHNSVHNAASGYWGIATGSMQPSTSLSAFDATFAAGLLEATTQANSSGQPCLLLAYDTTYPEPLHRLRPIPAAMGVALILNPCQTPAALAQFKISFSDAPATHLPQDDLEHLRQSIPVARSLPVLALLAQGRSGSVVVDYLDTLRLGIEVCNIA</sequence>
<proteinExistence type="predicted"/>
<dbReference type="eggNOG" id="COG0304">
    <property type="taxonomic scope" value="Bacteria"/>
</dbReference>
<organism evidence="2 3">
    <name type="scientific">Albidiferax ferrireducens (strain ATCC BAA-621 / DSM 15236 / T118)</name>
    <name type="common">Rhodoferax ferrireducens</name>
    <dbReference type="NCBI Taxonomy" id="338969"/>
    <lineage>
        <taxon>Bacteria</taxon>
        <taxon>Pseudomonadati</taxon>
        <taxon>Pseudomonadota</taxon>
        <taxon>Betaproteobacteria</taxon>
        <taxon>Burkholderiales</taxon>
        <taxon>Comamonadaceae</taxon>
        <taxon>Rhodoferax</taxon>
    </lineage>
</organism>
<protein>
    <recommendedName>
        <fullName evidence="1">Beta-ketoacyl synthase-like N-terminal domain-containing protein</fullName>
    </recommendedName>
</protein>
<dbReference type="OrthoDB" id="9798676at2"/>
<dbReference type="Proteomes" id="UP000008332">
    <property type="component" value="Chromosome"/>
</dbReference>
<gene>
    <name evidence="2" type="ordered locus">Rfer_3993</name>
</gene>
<feature type="domain" description="Beta-ketoacyl synthase-like N-terminal" evidence="1">
    <location>
        <begin position="32"/>
        <end position="215"/>
    </location>
</feature>
<reference evidence="3" key="1">
    <citation type="submission" date="2006-02" db="EMBL/GenBank/DDBJ databases">
        <title>Complete sequence of chromosome of Rhodoferax ferrireducens DSM 15236.</title>
        <authorList>
            <person name="Copeland A."/>
            <person name="Lucas S."/>
            <person name="Lapidus A."/>
            <person name="Barry K."/>
            <person name="Detter J.C."/>
            <person name="Glavina del Rio T."/>
            <person name="Hammon N."/>
            <person name="Israni S."/>
            <person name="Pitluck S."/>
            <person name="Brettin T."/>
            <person name="Bruce D."/>
            <person name="Han C."/>
            <person name="Tapia R."/>
            <person name="Gilna P."/>
            <person name="Kiss H."/>
            <person name="Schmutz J."/>
            <person name="Larimer F."/>
            <person name="Land M."/>
            <person name="Kyrpides N."/>
            <person name="Ivanova N."/>
            <person name="Richardson P."/>
        </authorList>
    </citation>
    <scope>NUCLEOTIDE SEQUENCE [LARGE SCALE GENOMIC DNA]</scope>
    <source>
        <strain evidence="3">ATCC BAA-621 / DSM 15236 / T118</strain>
    </source>
</reference>
<dbReference type="RefSeq" id="WP_011466253.1">
    <property type="nucleotide sequence ID" value="NC_007908.1"/>
</dbReference>
<dbReference type="EMBL" id="CP000267">
    <property type="protein sequence ID" value="ABD71691.1"/>
    <property type="molecule type" value="Genomic_DNA"/>
</dbReference>
<dbReference type="AlphaFoldDB" id="Q21RB2"/>
<dbReference type="KEGG" id="rfr:Rfer_3993"/>
<dbReference type="GO" id="GO:0016746">
    <property type="term" value="F:acyltransferase activity"/>
    <property type="evidence" value="ECO:0007669"/>
    <property type="project" value="InterPro"/>
</dbReference>
<evidence type="ECO:0000259" key="1">
    <source>
        <dbReference type="Pfam" id="PF13723"/>
    </source>
</evidence>
<keyword evidence="3" id="KW-1185">Reference proteome</keyword>
<dbReference type="Pfam" id="PF13723">
    <property type="entry name" value="Ketoacyl-synt_2"/>
    <property type="match status" value="1"/>
</dbReference>
<dbReference type="InterPro" id="IPR016039">
    <property type="entry name" value="Thiolase-like"/>
</dbReference>
<dbReference type="STRING" id="338969.Rfer_3993"/>
<accession>Q21RB2</accession>
<evidence type="ECO:0000313" key="3">
    <source>
        <dbReference type="Proteomes" id="UP000008332"/>
    </source>
</evidence>
<dbReference type="SUPFAM" id="SSF53901">
    <property type="entry name" value="Thiolase-like"/>
    <property type="match status" value="1"/>
</dbReference>
<dbReference type="InterPro" id="IPR014030">
    <property type="entry name" value="Ketoacyl_synth_N"/>
</dbReference>
<name>Q21RB2_ALBFT</name>